<feature type="region of interest" description="Disordered" evidence="1">
    <location>
        <begin position="175"/>
        <end position="194"/>
    </location>
</feature>
<dbReference type="RefSeq" id="WP_092548613.1">
    <property type="nucleotide sequence ID" value="NZ_FNPZ01000001.1"/>
</dbReference>
<protein>
    <recommendedName>
        <fullName evidence="4">Cation-transporting ATPase</fullName>
    </recommendedName>
</protein>
<name>A0A1H3KNX9_9MICO</name>
<evidence type="ECO:0008006" key="4">
    <source>
        <dbReference type="Google" id="ProtNLM"/>
    </source>
</evidence>
<feature type="region of interest" description="Disordered" evidence="1">
    <location>
        <begin position="14"/>
        <end position="111"/>
    </location>
</feature>
<evidence type="ECO:0000313" key="2">
    <source>
        <dbReference type="EMBL" id="SDY53831.1"/>
    </source>
</evidence>
<dbReference type="AlphaFoldDB" id="A0A1H3KNX9"/>
<reference evidence="2 3" key="1">
    <citation type="submission" date="2016-10" db="EMBL/GenBank/DDBJ databases">
        <authorList>
            <person name="de Groot N.N."/>
        </authorList>
    </citation>
    <scope>NUCLEOTIDE SEQUENCE [LARGE SCALE GENOMIC DNA]</scope>
    <source>
        <strain evidence="2 3">CGMCC 4.3491</strain>
    </source>
</reference>
<accession>A0A1H3KNX9</accession>
<gene>
    <name evidence="2" type="ORF">SAMN05216554_0637</name>
</gene>
<dbReference type="OrthoDB" id="5520269at2"/>
<feature type="compositionally biased region" description="Low complexity" evidence="1">
    <location>
        <begin position="47"/>
        <end position="111"/>
    </location>
</feature>
<keyword evidence="3" id="KW-1185">Reference proteome</keyword>
<dbReference type="STRING" id="381665.SAMN05216554_0637"/>
<dbReference type="Proteomes" id="UP000198891">
    <property type="component" value="Unassembled WGS sequence"/>
</dbReference>
<evidence type="ECO:0000256" key="1">
    <source>
        <dbReference type="SAM" id="MobiDB-lite"/>
    </source>
</evidence>
<proteinExistence type="predicted"/>
<dbReference type="EMBL" id="FNPZ01000001">
    <property type="protein sequence ID" value="SDY53831.1"/>
    <property type="molecule type" value="Genomic_DNA"/>
</dbReference>
<sequence>MVDLSRLLGLAQKALDKTGSSTPDARGGGSDWRSVVRNAAEALTGDGAASASPPAPAGTSPAAAGTSPARPVPSTSTAAMSSARTPPSASLAGTSGAQTSPSASPAATSSAPVASTSEVGAGAAAAAADPGDRAAIARYDYLLQTADPHQIEQVHREAFERLTPAQRAQIDERMRAELPGHEQPRSSQPDDLARAATRTEMARPGLLRGLLARVGGAPRASAASAASVGRRAPGVRPGMRGAAGGALAGGAVAGAGLAAGGMLAAVAGGAVVSSVAGPLLEQATNLGVDFDALAGAIDLEALTDGVGGVEGLAGGVEGLTGGGVDGLAGGMDGLAGGVDELAAGAGETISGLGDQVPGLGDLFRR</sequence>
<evidence type="ECO:0000313" key="3">
    <source>
        <dbReference type="Proteomes" id="UP000198891"/>
    </source>
</evidence>
<organism evidence="2 3">
    <name type="scientific">Herbiconiux ginsengi</name>
    <dbReference type="NCBI Taxonomy" id="381665"/>
    <lineage>
        <taxon>Bacteria</taxon>
        <taxon>Bacillati</taxon>
        <taxon>Actinomycetota</taxon>
        <taxon>Actinomycetes</taxon>
        <taxon>Micrococcales</taxon>
        <taxon>Microbacteriaceae</taxon>
        <taxon>Herbiconiux</taxon>
    </lineage>
</organism>
<feature type="compositionally biased region" description="Basic and acidic residues" evidence="1">
    <location>
        <begin position="175"/>
        <end position="184"/>
    </location>
</feature>